<evidence type="ECO:0000313" key="3">
    <source>
        <dbReference type="Proteomes" id="UP000191672"/>
    </source>
</evidence>
<organism evidence="2 3">
    <name type="scientific">Penicillium antarcticum</name>
    <dbReference type="NCBI Taxonomy" id="416450"/>
    <lineage>
        <taxon>Eukaryota</taxon>
        <taxon>Fungi</taxon>
        <taxon>Dikarya</taxon>
        <taxon>Ascomycota</taxon>
        <taxon>Pezizomycotina</taxon>
        <taxon>Eurotiomycetes</taxon>
        <taxon>Eurotiomycetidae</taxon>
        <taxon>Eurotiales</taxon>
        <taxon>Aspergillaceae</taxon>
        <taxon>Penicillium</taxon>
    </lineage>
</organism>
<protein>
    <submittedName>
        <fullName evidence="2">Uncharacterized protein</fullName>
    </submittedName>
</protein>
<dbReference type="AlphaFoldDB" id="A0A1V6Q3Y4"/>
<keyword evidence="3" id="KW-1185">Reference proteome</keyword>
<reference evidence="3" key="1">
    <citation type="journal article" date="2017" name="Nat. Microbiol.">
        <title>Global analysis of biosynthetic gene clusters reveals vast potential of secondary metabolite production in Penicillium species.</title>
        <authorList>
            <person name="Nielsen J.C."/>
            <person name="Grijseels S."/>
            <person name="Prigent S."/>
            <person name="Ji B."/>
            <person name="Dainat J."/>
            <person name="Nielsen K.F."/>
            <person name="Frisvad J.C."/>
            <person name="Workman M."/>
            <person name="Nielsen J."/>
        </authorList>
    </citation>
    <scope>NUCLEOTIDE SEQUENCE [LARGE SCALE GENOMIC DNA]</scope>
    <source>
        <strain evidence="3">IBT 31811</strain>
    </source>
</reference>
<dbReference type="EMBL" id="MDYN01000015">
    <property type="protein sequence ID" value="OQD83727.1"/>
    <property type="molecule type" value="Genomic_DNA"/>
</dbReference>
<feature type="compositionally biased region" description="Polar residues" evidence="1">
    <location>
        <begin position="173"/>
        <end position="185"/>
    </location>
</feature>
<gene>
    <name evidence="2" type="ORF">PENANT_c015G08294</name>
</gene>
<feature type="compositionally biased region" description="Low complexity" evidence="1">
    <location>
        <begin position="228"/>
        <end position="241"/>
    </location>
</feature>
<sequence length="419" mass="46897">MAPPQIPIPPLGLATARGALLLDIRVDHALPGTRGKQLTAAQEAVLWTLYLQHDPFPLETKLPGKRFWMDLAVKFQERTGRSYSWLSVKRRVVALLIARGIPVEWRSRPTRLPMLEAGSPEAAVQSGRGLSHDGFGGERSVPEFGTVCEEHSENKALDTPCLSQRATINQRLEQLQSSQVKTKSAPTPEKRTGSVREEHKDLDESQVSRRSTFSQRIVQLQSSRVKPKTTSTSNKSTKTVSDWIKKNNSTSLPDKVGNDAEPRLGSQSPCPVQFRSFSITKSRAQSRSPQFNGHPVYRTGSPDLNGRMEHRSKRLQDQLASAWTPRTESRKRKFPDIPRHDLSCRNDPHVVVQKCRSPLKSNSAHESFEDIHPLSHKNGSESPHKAMSGQPDIDSSSSDDEDNLPETPVRIVRRCREAK</sequence>
<feature type="region of interest" description="Disordered" evidence="1">
    <location>
        <begin position="317"/>
        <end position="345"/>
    </location>
</feature>
<feature type="compositionally biased region" description="Basic and acidic residues" evidence="1">
    <location>
        <begin position="188"/>
        <end position="207"/>
    </location>
</feature>
<feature type="compositionally biased region" description="Basic and acidic residues" evidence="1">
    <location>
        <begin position="334"/>
        <end position="345"/>
    </location>
</feature>
<evidence type="ECO:0000313" key="2">
    <source>
        <dbReference type="EMBL" id="OQD83727.1"/>
    </source>
</evidence>
<comment type="caution">
    <text evidence="2">The sequence shown here is derived from an EMBL/GenBank/DDBJ whole genome shotgun (WGS) entry which is preliminary data.</text>
</comment>
<proteinExistence type="predicted"/>
<name>A0A1V6Q3Y4_9EURO</name>
<feature type="compositionally biased region" description="Polar residues" evidence="1">
    <location>
        <begin position="265"/>
        <end position="291"/>
    </location>
</feature>
<dbReference type="Proteomes" id="UP000191672">
    <property type="component" value="Unassembled WGS sequence"/>
</dbReference>
<feature type="region of interest" description="Disordered" evidence="1">
    <location>
        <begin position="357"/>
        <end position="419"/>
    </location>
</feature>
<feature type="region of interest" description="Disordered" evidence="1">
    <location>
        <begin position="173"/>
        <end position="304"/>
    </location>
</feature>
<feature type="compositionally biased region" description="Polar residues" evidence="1">
    <location>
        <begin position="208"/>
        <end position="224"/>
    </location>
</feature>
<evidence type="ECO:0000256" key="1">
    <source>
        <dbReference type="SAM" id="MobiDB-lite"/>
    </source>
</evidence>
<accession>A0A1V6Q3Y4</accession>
<dbReference type="OrthoDB" id="4414363at2759"/>
<feature type="compositionally biased region" description="Basic and acidic residues" evidence="1">
    <location>
        <begin position="366"/>
        <end position="384"/>
    </location>
</feature>